<dbReference type="Pfam" id="PF16916">
    <property type="entry name" value="ZT_dimer"/>
    <property type="match status" value="1"/>
</dbReference>
<comment type="subcellular location">
    <subcellularLocation>
        <location evidence="1">Membrane</location>
        <topology evidence="1">Multi-pass membrane protein</topology>
    </subcellularLocation>
</comment>
<dbReference type="InterPro" id="IPR036837">
    <property type="entry name" value="Cation_efflux_CTD_sf"/>
</dbReference>
<gene>
    <name evidence="10" type="ORF">ABID46_002006</name>
</gene>
<dbReference type="Proteomes" id="UP001549146">
    <property type="component" value="Unassembled WGS sequence"/>
</dbReference>
<dbReference type="PANTHER" id="PTHR43840">
    <property type="entry name" value="MITOCHONDRIAL METAL TRANSPORTER 1-RELATED"/>
    <property type="match status" value="1"/>
</dbReference>
<evidence type="ECO:0000256" key="5">
    <source>
        <dbReference type="ARBA" id="ARBA00022989"/>
    </source>
</evidence>
<evidence type="ECO:0000256" key="7">
    <source>
        <dbReference type="SAM" id="Phobius"/>
    </source>
</evidence>
<dbReference type="SUPFAM" id="SSF161111">
    <property type="entry name" value="Cation efflux protein transmembrane domain-like"/>
    <property type="match status" value="1"/>
</dbReference>
<proteinExistence type="inferred from homology"/>
<dbReference type="InterPro" id="IPR050291">
    <property type="entry name" value="CDF_Transporter"/>
</dbReference>
<sequence length="299" mass="33005">MSNKQAIQTSVFSIVGNALFAVIKFLAGIFGNSYALIADAIESTADVFASILVWIGLKYSTKPADENHPYGHGRFEVISTFAVIGFLVISATVIAVESIKNIQTPHEGPKSFTLWVLLGIILFKELSFQYVIRQSKKTHSSSLKADAWHHRSDAITSVMAFIGISIAIFLGEGFEAADDVAALLASAFIIYNAYKIFKPIISEISDEQVYDDMIEDIRAIAQTVPGVLDTEKCHVRKMGMTYYVDLHMIVDGNISVIQGHKIAHDLKDEIQRQVPHIADVLVHTEPDRVSVDNHQSLNS</sequence>
<comment type="similarity">
    <text evidence="2">Belongs to the cation diffusion facilitator (CDF) transporter (TC 2.A.4) family.</text>
</comment>
<reference evidence="10 11" key="1">
    <citation type="submission" date="2024-06" db="EMBL/GenBank/DDBJ databases">
        <title>Genomic Encyclopedia of Type Strains, Phase IV (KMG-IV): sequencing the most valuable type-strain genomes for metagenomic binning, comparative biology and taxonomic classification.</title>
        <authorList>
            <person name="Goeker M."/>
        </authorList>
    </citation>
    <scope>NUCLEOTIDE SEQUENCE [LARGE SCALE GENOMIC DNA]</scope>
    <source>
        <strain evidence="10 11">DSM 29388</strain>
    </source>
</reference>
<evidence type="ECO:0000259" key="8">
    <source>
        <dbReference type="Pfam" id="PF01545"/>
    </source>
</evidence>
<dbReference type="NCBIfam" id="TIGR01297">
    <property type="entry name" value="CDF"/>
    <property type="match status" value="1"/>
</dbReference>
<evidence type="ECO:0000256" key="4">
    <source>
        <dbReference type="ARBA" id="ARBA00022692"/>
    </source>
</evidence>
<dbReference type="EMBL" id="JBEPMO010000012">
    <property type="protein sequence ID" value="MET3732417.1"/>
    <property type="molecule type" value="Genomic_DNA"/>
</dbReference>
<dbReference type="SUPFAM" id="SSF160240">
    <property type="entry name" value="Cation efflux protein cytoplasmic domain-like"/>
    <property type="match status" value="1"/>
</dbReference>
<evidence type="ECO:0000256" key="3">
    <source>
        <dbReference type="ARBA" id="ARBA00022448"/>
    </source>
</evidence>
<feature type="domain" description="Cation efflux protein transmembrane" evidence="8">
    <location>
        <begin position="11"/>
        <end position="203"/>
    </location>
</feature>
<dbReference type="PANTHER" id="PTHR43840:SF15">
    <property type="entry name" value="MITOCHONDRIAL METAL TRANSPORTER 1-RELATED"/>
    <property type="match status" value="1"/>
</dbReference>
<comment type="caution">
    <text evidence="10">The sequence shown here is derived from an EMBL/GenBank/DDBJ whole genome shotgun (WGS) entry which is preliminary data.</text>
</comment>
<dbReference type="InterPro" id="IPR002524">
    <property type="entry name" value="Cation_efflux"/>
</dbReference>
<evidence type="ECO:0000256" key="2">
    <source>
        <dbReference type="ARBA" id="ARBA00008114"/>
    </source>
</evidence>
<organism evidence="10 11">
    <name type="scientific">Moheibacter stercoris</name>
    <dbReference type="NCBI Taxonomy" id="1628251"/>
    <lineage>
        <taxon>Bacteria</taxon>
        <taxon>Pseudomonadati</taxon>
        <taxon>Bacteroidota</taxon>
        <taxon>Flavobacteriia</taxon>
        <taxon>Flavobacteriales</taxon>
        <taxon>Weeksellaceae</taxon>
        <taxon>Moheibacter</taxon>
    </lineage>
</organism>
<protein>
    <submittedName>
        <fullName evidence="10">Cation diffusion facilitator family transporter</fullName>
    </submittedName>
</protein>
<keyword evidence="6 7" id="KW-0472">Membrane</keyword>
<dbReference type="Gene3D" id="1.20.1510.10">
    <property type="entry name" value="Cation efflux protein transmembrane domain"/>
    <property type="match status" value="1"/>
</dbReference>
<evidence type="ECO:0000259" key="9">
    <source>
        <dbReference type="Pfam" id="PF16916"/>
    </source>
</evidence>
<dbReference type="Gene3D" id="3.30.70.1350">
    <property type="entry name" value="Cation efflux protein, cytoplasmic domain"/>
    <property type="match status" value="1"/>
</dbReference>
<feature type="transmembrane region" description="Helical" evidence="7">
    <location>
        <begin position="77"/>
        <end position="96"/>
    </location>
</feature>
<accession>A0ABV2LV33</accession>
<dbReference type="InterPro" id="IPR027469">
    <property type="entry name" value="Cation_efflux_TMD_sf"/>
</dbReference>
<keyword evidence="4 7" id="KW-0812">Transmembrane</keyword>
<dbReference type="RefSeq" id="WP_354509621.1">
    <property type="nucleotide sequence ID" value="NZ_JBEPMO010000012.1"/>
</dbReference>
<evidence type="ECO:0000313" key="10">
    <source>
        <dbReference type="EMBL" id="MET3732417.1"/>
    </source>
</evidence>
<feature type="transmembrane region" description="Helical" evidence="7">
    <location>
        <begin position="36"/>
        <end position="57"/>
    </location>
</feature>
<feature type="transmembrane region" description="Helical" evidence="7">
    <location>
        <begin position="112"/>
        <end position="132"/>
    </location>
</feature>
<feature type="transmembrane region" description="Helical" evidence="7">
    <location>
        <begin position="12"/>
        <end position="30"/>
    </location>
</feature>
<feature type="domain" description="Cation efflux protein cytoplasmic" evidence="9">
    <location>
        <begin position="211"/>
        <end position="286"/>
    </location>
</feature>
<dbReference type="InterPro" id="IPR058533">
    <property type="entry name" value="Cation_efflux_TM"/>
</dbReference>
<evidence type="ECO:0000256" key="6">
    <source>
        <dbReference type="ARBA" id="ARBA00023136"/>
    </source>
</evidence>
<keyword evidence="11" id="KW-1185">Reference proteome</keyword>
<feature type="transmembrane region" description="Helical" evidence="7">
    <location>
        <begin position="153"/>
        <end position="174"/>
    </location>
</feature>
<dbReference type="InterPro" id="IPR027470">
    <property type="entry name" value="Cation_efflux_CTD"/>
</dbReference>
<keyword evidence="3" id="KW-0813">Transport</keyword>
<name>A0ABV2LV33_9FLAO</name>
<evidence type="ECO:0000313" key="11">
    <source>
        <dbReference type="Proteomes" id="UP001549146"/>
    </source>
</evidence>
<dbReference type="Pfam" id="PF01545">
    <property type="entry name" value="Cation_efflux"/>
    <property type="match status" value="1"/>
</dbReference>
<evidence type="ECO:0000256" key="1">
    <source>
        <dbReference type="ARBA" id="ARBA00004141"/>
    </source>
</evidence>
<keyword evidence="5 7" id="KW-1133">Transmembrane helix</keyword>
<feature type="transmembrane region" description="Helical" evidence="7">
    <location>
        <begin position="180"/>
        <end position="197"/>
    </location>
</feature>